<protein>
    <submittedName>
        <fullName evidence="2">Uncharacterized protein</fullName>
    </submittedName>
</protein>
<keyword evidence="1" id="KW-0472">Membrane</keyword>
<reference evidence="2 3" key="1">
    <citation type="submission" date="2023-01" db="EMBL/GenBank/DDBJ databases">
        <title>Analysis of 21 Apiospora genomes using comparative genomics revels a genus with tremendous synthesis potential of carbohydrate active enzymes and secondary metabolites.</title>
        <authorList>
            <person name="Sorensen T."/>
        </authorList>
    </citation>
    <scope>NUCLEOTIDE SEQUENCE [LARGE SCALE GENOMIC DNA]</scope>
    <source>
        <strain evidence="2 3">CBS 33761</strain>
    </source>
</reference>
<feature type="transmembrane region" description="Helical" evidence="1">
    <location>
        <begin position="44"/>
        <end position="67"/>
    </location>
</feature>
<gene>
    <name evidence="2" type="ORF">PG993_011016</name>
</gene>
<keyword evidence="1" id="KW-1133">Transmembrane helix</keyword>
<accession>A0ABR1SD28</accession>
<evidence type="ECO:0000256" key="1">
    <source>
        <dbReference type="SAM" id="Phobius"/>
    </source>
</evidence>
<feature type="transmembrane region" description="Helical" evidence="1">
    <location>
        <begin position="79"/>
        <end position="102"/>
    </location>
</feature>
<keyword evidence="3" id="KW-1185">Reference proteome</keyword>
<dbReference type="Proteomes" id="UP001444661">
    <property type="component" value="Unassembled WGS sequence"/>
</dbReference>
<name>A0ABR1SD28_9PEZI</name>
<dbReference type="EMBL" id="JAQQWK010000010">
    <property type="protein sequence ID" value="KAK8029725.1"/>
    <property type="molecule type" value="Genomic_DNA"/>
</dbReference>
<sequence length="142" mass="15755">MLFSVLVLIALAAVLQHFLGYMYLILDMPNEVAFPDRLVLDEPGLRTALTLNTVGIWAVKLNFLAFFRRFGIQIRSYMIAWWVASFLVVSCGLVQIGVILAIGSEFTSLALITENLIHVYTIYKASIALDVISDAISKSSLV</sequence>
<keyword evidence="1" id="KW-0812">Transmembrane</keyword>
<proteinExistence type="predicted"/>
<comment type="caution">
    <text evidence="2">The sequence shown here is derived from an EMBL/GenBank/DDBJ whole genome shotgun (WGS) entry which is preliminary data.</text>
</comment>
<organism evidence="2 3">
    <name type="scientific">Apiospora rasikravindrae</name>
    <dbReference type="NCBI Taxonomy" id="990691"/>
    <lineage>
        <taxon>Eukaryota</taxon>
        <taxon>Fungi</taxon>
        <taxon>Dikarya</taxon>
        <taxon>Ascomycota</taxon>
        <taxon>Pezizomycotina</taxon>
        <taxon>Sordariomycetes</taxon>
        <taxon>Xylariomycetidae</taxon>
        <taxon>Amphisphaeriales</taxon>
        <taxon>Apiosporaceae</taxon>
        <taxon>Apiospora</taxon>
    </lineage>
</organism>
<evidence type="ECO:0000313" key="3">
    <source>
        <dbReference type="Proteomes" id="UP001444661"/>
    </source>
</evidence>
<evidence type="ECO:0000313" key="2">
    <source>
        <dbReference type="EMBL" id="KAK8029725.1"/>
    </source>
</evidence>